<dbReference type="PANTHER" id="PTHR10353">
    <property type="entry name" value="GLYCOSYL HYDROLASE"/>
    <property type="match status" value="1"/>
</dbReference>
<dbReference type="SUPFAM" id="SSF51445">
    <property type="entry name" value="(Trans)glycosidases"/>
    <property type="match status" value="1"/>
</dbReference>
<name>A0A2T3G1G3_9FIRM</name>
<evidence type="ECO:0000313" key="7">
    <source>
        <dbReference type="Proteomes" id="UP000241201"/>
    </source>
</evidence>
<dbReference type="GeneID" id="77470332"/>
<dbReference type="InterPro" id="IPR018120">
    <property type="entry name" value="Glyco_hydro_1_AS"/>
</dbReference>
<dbReference type="InterPro" id="IPR001360">
    <property type="entry name" value="Glyco_hydro_1"/>
</dbReference>
<evidence type="ECO:0000256" key="5">
    <source>
        <dbReference type="RuleBase" id="RU004468"/>
    </source>
</evidence>
<comment type="similarity">
    <text evidence="1 4">Belongs to the glycosyl hydrolase 1 family.</text>
</comment>
<comment type="caution">
    <text evidence="6">The sequence shown here is derived from an EMBL/GenBank/DDBJ whole genome shotgun (WGS) entry which is preliminary data.</text>
</comment>
<dbReference type="PANTHER" id="PTHR10353:SF296">
    <property type="entry name" value="6-PHOSPHO-BETA-GLUCOSIDASE"/>
    <property type="match status" value="1"/>
</dbReference>
<dbReference type="AlphaFoldDB" id="A0A2T3G1G3"/>
<dbReference type="RefSeq" id="WP_106987500.1">
    <property type="nucleotide sequence ID" value="NZ_PYLP01000003.1"/>
</dbReference>
<dbReference type="GO" id="GO:0005829">
    <property type="term" value="C:cytosol"/>
    <property type="evidence" value="ECO:0007669"/>
    <property type="project" value="TreeGrafter"/>
</dbReference>
<dbReference type="PRINTS" id="PR00131">
    <property type="entry name" value="GLHYDRLASE1"/>
</dbReference>
<keyword evidence="5" id="KW-0378">Hydrolase</keyword>
<sequence>MSLPKDFLWGGATAANQYEGGWNIGRRGKSSDDVITNGTHTEPRCITFVNKSGERVKAPMFVGADYEDVDHFECFDDCLYPNHEATDFYHHYKEDIALMAEMGFKCFRLSIAWSRIFANGGMEGEQPLEEGLKFYDDVFDECLKYGIEPLVTLSHYETPLALTEAWNSWADRRTIDCYVRYCEVVFNRYKNKVKYWLTFNEINCIEMSPWMEGGVLTKDKQTMINMAHYQFVASAKAVKLGHQINPDFKIGCMLAYTLTYPMTCNPKDTLAAWKNTHNNIFYTDVQCRGYYPSYRLKEFEREGITLPIEDGDLEIIKEGTVDFLSFSYYISQVAAYNPEDYEGAGGGNLSLGLKNPYLSASDWGWQIDSTGLRNALNRLYDRYQMPLFVVENGLGAFDKIEEDGSIHDTYRINYLRDHIKAMDAAVNEDGVDLMGYTMWGCVDLVSASTGETAKRYGFVHVDKYDDGTGDLSRRRKDSFYWYKKVIESHGNDLD</sequence>
<dbReference type="GO" id="GO:0008422">
    <property type="term" value="F:beta-glucosidase activity"/>
    <property type="evidence" value="ECO:0007669"/>
    <property type="project" value="TreeGrafter"/>
</dbReference>
<evidence type="ECO:0000256" key="2">
    <source>
        <dbReference type="ARBA" id="ARBA00023295"/>
    </source>
</evidence>
<evidence type="ECO:0000256" key="4">
    <source>
        <dbReference type="RuleBase" id="RU003690"/>
    </source>
</evidence>
<dbReference type="Pfam" id="PF00232">
    <property type="entry name" value="Glyco_hydro_1"/>
    <property type="match status" value="2"/>
</dbReference>
<keyword evidence="7" id="KW-1185">Reference proteome</keyword>
<evidence type="ECO:0000256" key="1">
    <source>
        <dbReference type="ARBA" id="ARBA00010838"/>
    </source>
</evidence>
<protein>
    <submittedName>
        <fullName evidence="6">6-phospho-beta-glucosidase</fullName>
    </submittedName>
</protein>
<dbReference type="GO" id="GO:0016052">
    <property type="term" value="P:carbohydrate catabolic process"/>
    <property type="evidence" value="ECO:0007669"/>
    <property type="project" value="TreeGrafter"/>
</dbReference>
<proteinExistence type="inferred from homology"/>
<dbReference type="Gene3D" id="3.20.20.80">
    <property type="entry name" value="Glycosidases"/>
    <property type="match status" value="1"/>
</dbReference>
<accession>A0A2T3G1G3</accession>
<dbReference type="Proteomes" id="UP000241201">
    <property type="component" value="Unassembled WGS sequence"/>
</dbReference>
<feature type="active site" description="Nucleophile" evidence="3">
    <location>
        <position position="391"/>
    </location>
</feature>
<dbReference type="InterPro" id="IPR033132">
    <property type="entry name" value="GH_1_N_CS"/>
</dbReference>
<keyword evidence="2 5" id="KW-0326">Glycosidase</keyword>
<evidence type="ECO:0000256" key="3">
    <source>
        <dbReference type="PROSITE-ProRule" id="PRU10055"/>
    </source>
</evidence>
<organism evidence="6 7">
    <name type="scientific">Faecalibacillus faecis</name>
    <dbReference type="NCBI Taxonomy" id="1982628"/>
    <lineage>
        <taxon>Bacteria</taxon>
        <taxon>Bacillati</taxon>
        <taxon>Bacillota</taxon>
        <taxon>Erysipelotrichia</taxon>
        <taxon>Erysipelotrichales</taxon>
        <taxon>Coprobacillaceae</taxon>
        <taxon>Faecalibacillus</taxon>
    </lineage>
</organism>
<evidence type="ECO:0000313" key="6">
    <source>
        <dbReference type="EMBL" id="PST41379.1"/>
    </source>
</evidence>
<reference evidence="7" key="1">
    <citation type="submission" date="2018-03" db="EMBL/GenBank/DDBJ databases">
        <title>Lachnoclostridium SNUG30370 gen.nov., sp.nov., isolated from human faeces.</title>
        <authorList>
            <person name="Seo B."/>
            <person name="Jeon K."/>
            <person name="Ko G."/>
        </authorList>
    </citation>
    <scope>NUCLEOTIDE SEQUENCE [LARGE SCALE GENOMIC DNA]</scope>
    <source>
        <strain evidence="7">SNUG30370</strain>
    </source>
</reference>
<dbReference type="InterPro" id="IPR017853">
    <property type="entry name" value="GH"/>
</dbReference>
<gene>
    <name evidence="6" type="ORF">C7U55_04360</name>
</gene>
<dbReference type="PROSITE" id="PS00653">
    <property type="entry name" value="GLYCOSYL_HYDROL_F1_2"/>
    <property type="match status" value="1"/>
</dbReference>
<dbReference type="PROSITE" id="PS00572">
    <property type="entry name" value="GLYCOSYL_HYDROL_F1_1"/>
    <property type="match status" value="1"/>
</dbReference>
<dbReference type="EMBL" id="PYLP01000003">
    <property type="protein sequence ID" value="PST41379.1"/>
    <property type="molecule type" value="Genomic_DNA"/>
</dbReference>